<evidence type="ECO:0000256" key="1">
    <source>
        <dbReference type="SAM" id="Phobius"/>
    </source>
</evidence>
<sequence length="109" mass="13187">MKLLKKRKLLNSYESILFAYVFMFFALISSRYEYLECFTCGLNYKIIVSILYSAVFVSYQILTLNAFFNKQRNQIRFFYFLFLPLIIYLPISIYSFYSLFKATVYMLLQ</sequence>
<feature type="transmembrane region" description="Helical" evidence="1">
    <location>
        <begin position="77"/>
        <end position="100"/>
    </location>
</feature>
<dbReference type="HOGENOM" id="CLU_2181555_0_0_3"/>
<accession>Q31A36</accession>
<proteinExistence type="predicted"/>
<dbReference type="KEGG" id="pmi:PMT9312_1200"/>
<dbReference type="EMBL" id="CP000111">
    <property type="protein sequence ID" value="ABB50259.1"/>
    <property type="molecule type" value="Genomic_DNA"/>
</dbReference>
<keyword evidence="1" id="KW-0472">Membrane</keyword>
<gene>
    <name evidence="2" type="ordered locus">PMT9312_1200</name>
</gene>
<organism evidence="2 3">
    <name type="scientific">Prochlorococcus marinus (strain MIT 9312)</name>
    <dbReference type="NCBI Taxonomy" id="74546"/>
    <lineage>
        <taxon>Bacteria</taxon>
        <taxon>Bacillati</taxon>
        <taxon>Cyanobacteriota</taxon>
        <taxon>Cyanophyceae</taxon>
        <taxon>Synechococcales</taxon>
        <taxon>Prochlorococcaceae</taxon>
        <taxon>Prochlorococcus</taxon>
    </lineage>
</organism>
<reference evidence="3" key="1">
    <citation type="submission" date="2005-07" db="EMBL/GenBank/DDBJ databases">
        <title>Complete sequence of Prochlorococcus marinus str. MIT 9312.</title>
        <authorList>
            <consortium name="US DOE Joint Genome Institute"/>
            <person name="Copeland A."/>
            <person name="Lucas S."/>
            <person name="Lapidus A."/>
            <person name="Barry K."/>
            <person name="Detter J.C."/>
            <person name="Glavina T."/>
            <person name="Hammon N."/>
            <person name="Israni S."/>
            <person name="Pitluck S."/>
            <person name="Thiel J."/>
            <person name="Schmutz J."/>
            <person name="Larimer F."/>
            <person name="Land M."/>
            <person name="Kyrpides N."/>
            <person name="Lykidis A."/>
            <person name="Richardson P."/>
        </authorList>
    </citation>
    <scope>NUCLEOTIDE SEQUENCE [LARGE SCALE GENOMIC DNA]</scope>
    <source>
        <strain evidence="3">MIT 9312</strain>
    </source>
</reference>
<keyword evidence="1" id="KW-0812">Transmembrane</keyword>
<keyword evidence="1" id="KW-1133">Transmembrane helix</keyword>
<dbReference type="Proteomes" id="UP000002715">
    <property type="component" value="Chromosome"/>
</dbReference>
<evidence type="ECO:0000313" key="2">
    <source>
        <dbReference type="EMBL" id="ABB50259.1"/>
    </source>
</evidence>
<evidence type="ECO:0000313" key="3">
    <source>
        <dbReference type="Proteomes" id="UP000002715"/>
    </source>
</evidence>
<feature type="transmembrane region" description="Helical" evidence="1">
    <location>
        <begin position="44"/>
        <end position="68"/>
    </location>
</feature>
<feature type="transmembrane region" description="Helical" evidence="1">
    <location>
        <begin position="12"/>
        <end position="32"/>
    </location>
</feature>
<name>Q31A36_PROM9</name>
<protein>
    <submittedName>
        <fullName evidence="2">Uncharacterized protein</fullName>
    </submittedName>
</protein>
<dbReference type="STRING" id="74546.PMT9312_1200"/>
<dbReference type="AlphaFoldDB" id="Q31A36"/>